<organism evidence="1 2">
    <name type="scientific">Stegodyphus mimosarum</name>
    <name type="common">African social velvet spider</name>
    <dbReference type="NCBI Taxonomy" id="407821"/>
    <lineage>
        <taxon>Eukaryota</taxon>
        <taxon>Metazoa</taxon>
        <taxon>Ecdysozoa</taxon>
        <taxon>Arthropoda</taxon>
        <taxon>Chelicerata</taxon>
        <taxon>Arachnida</taxon>
        <taxon>Araneae</taxon>
        <taxon>Araneomorphae</taxon>
        <taxon>Entelegynae</taxon>
        <taxon>Eresoidea</taxon>
        <taxon>Eresidae</taxon>
        <taxon>Stegodyphus</taxon>
    </lineage>
</organism>
<reference evidence="1 2" key="1">
    <citation type="submission" date="2013-11" db="EMBL/GenBank/DDBJ databases">
        <title>Genome sequencing of Stegodyphus mimosarum.</title>
        <authorList>
            <person name="Bechsgaard J."/>
        </authorList>
    </citation>
    <scope>NUCLEOTIDE SEQUENCE [LARGE SCALE GENOMIC DNA]</scope>
</reference>
<dbReference type="Proteomes" id="UP000054359">
    <property type="component" value="Unassembled WGS sequence"/>
</dbReference>
<evidence type="ECO:0000313" key="1">
    <source>
        <dbReference type="EMBL" id="KFM75084.1"/>
    </source>
</evidence>
<protein>
    <submittedName>
        <fullName evidence="1">Uncharacterized protein</fullName>
    </submittedName>
</protein>
<dbReference type="EMBL" id="KK119213">
    <property type="protein sequence ID" value="KFM75084.1"/>
    <property type="molecule type" value="Genomic_DNA"/>
</dbReference>
<sequence length="55" mass="6163">MAKSSLTFNKFAYDPYESVNGVKKSDRRGKKSLQKKAFMSVASQERALCSVSLFP</sequence>
<feature type="non-terminal residue" evidence="1">
    <location>
        <position position="55"/>
    </location>
</feature>
<name>A0A087UCJ5_STEMI</name>
<evidence type="ECO:0000313" key="2">
    <source>
        <dbReference type="Proteomes" id="UP000054359"/>
    </source>
</evidence>
<proteinExistence type="predicted"/>
<keyword evidence="2" id="KW-1185">Reference proteome</keyword>
<accession>A0A087UCJ5</accession>
<dbReference type="AlphaFoldDB" id="A0A087UCJ5"/>
<gene>
    <name evidence="1" type="ORF">X975_00186</name>
</gene>